<sequence>MNRINTWENCLRFEGVIKTRGKRSKLQLSFVVNGPAAHIKLNSTHVCGDCGKGNGNGRIFWAMNCFPDGLTPCNAMNLKQSHGASLLDDAKPKLNKTSPRLLRSVYLGVAGFNGTGTSRPPTWLRAGPSGRIAMLLSQKIK</sequence>
<reference evidence="2" key="1">
    <citation type="submission" date="2022-11" db="UniProtKB">
        <authorList>
            <consortium name="WormBaseParasite"/>
        </authorList>
    </citation>
    <scope>IDENTIFICATION</scope>
</reference>
<dbReference type="WBParaSite" id="nRc.2.0.1.t05112-RA">
    <property type="protein sequence ID" value="nRc.2.0.1.t05112-RA"/>
    <property type="gene ID" value="nRc.2.0.1.g05112"/>
</dbReference>
<evidence type="ECO:0000313" key="2">
    <source>
        <dbReference type="WBParaSite" id="nRc.2.0.1.t05112-RA"/>
    </source>
</evidence>
<keyword evidence="1" id="KW-1185">Reference proteome</keyword>
<dbReference type="AlphaFoldDB" id="A0A915HUM5"/>
<protein>
    <submittedName>
        <fullName evidence="2">Uncharacterized protein</fullName>
    </submittedName>
</protein>
<dbReference type="Proteomes" id="UP000887565">
    <property type="component" value="Unplaced"/>
</dbReference>
<proteinExistence type="predicted"/>
<accession>A0A915HUM5</accession>
<evidence type="ECO:0000313" key="1">
    <source>
        <dbReference type="Proteomes" id="UP000887565"/>
    </source>
</evidence>
<name>A0A915HUM5_ROMCU</name>
<organism evidence="1 2">
    <name type="scientific">Romanomermis culicivorax</name>
    <name type="common">Nematode worm</name>
    <dbReference type="NCBI Taxonomy" id="13658"/>
    <lineage>
        <taxon>Eukaryota</taxon>
        <taxon>Metazoa</taxon>
        <taxon>Ecdysozoa</taxon>
        <taxon>Nematoda</taxon>
        <taxon>Enoplea</taxon>
        <taxon>Dorylaimia</taxon>
        <taxon>Mermithida</taxon>
        <taxon>Mermithoidea</taxon>
        <taxon>Mermithidae</taxon>
        <taxon>Romanomermis</taxon>
    </lineage>
</organism>